<dbReference type="InterPro" id="IPR020583">
    <property type="entry name" value="Inositol_monoP_metal-BS"/>
</dbReference>
<comment type="cofactor">
    <cofactor evidence="2 7">
        <name>Mg(2+)</name>
        <dbReference type="ChEBI" id="CHEBI:18420"/>
    </cofactor>
</comment>
<dbReference type="OrthoDB" id="9772456at2"/>
<feature type="binding site" evidence="7">
    <location>
        <position position="86"/>
    </location>
    <ligand>
        <name>Mg(2+)</name>
        <dbReference type="ChEBI" id="CHEBI:18420"/>
        <label>1</label>
        <note>catalytic</note>
    </ligand>
</feature>
<dbReference type="GO" id="GO:0008934">
    <property type="term" value="F:inositol monophosphate 1-phosphatase activity"/>
    <property type="evidence" value="ECO:0007669"/>
    <property type="project" value="TreeGrafter"/>
</dbReference>
<dbReference type="Gene3D" id="3.30.540.10">
    <property type="entry name" value="Fructose-1,6-Bisphosphatase, subunit A, domain 1"/>
    <property type="match status" value="1"/>
</dbReference>
<evidence type="ECO:0000256" key="1">
    <source>
        <dbReference type="ARBA" id="ARBA00001033"/>
    </source>
</evidence>
<keyword evidence="6 7" id="KW-0460">Magnesium</keyword>
<dbReference type="Proteomes" id="UP000034029">
    <property type="component" value="Chromosome"/>
</dbReference>
<dbReference type="AlphaFoldDB" id="A0A0F7HJ74"/>
<comment type="catalytic activity">
    <reaction evidence="1">
        <text>a myo-inositol phosphate + H2O = myo-inositol + phosphate</text>
        <dbReference type="Rhea" id="RHEA:24056"/>
        <dbReference type="ChEBI" id="CHEBI:15377"/>
        <dbReference type="ChEBI" id="CHEBI:17268"/>
        <dbReference type="ChEBI" id="CHEBI:43474"/>
        <dbReference type="ChEBI" id="CHEBI:84139"/>
        <dbReference type="EC" id="3.1.3.25"/>
    </reaction>
</comment>
<evidence type="ECO:0000313" key="9">
    <source>
        <dbReference type="EMBL" id="SFK54066.1"/>
    </source>
</evidence>
<evidence type="ECO:0000313" key="11">
    <source>
        <dbReference type="Proteomes" id="UP000183090"/>
    </source>
</evidence>
<feature type="binding site" evidence="7">
    <location>
        <position position="65"/>
    </location>
    <ligand>
        <name>Mg(2+)</name>
        <dbReference type="ChEBI" id="CHEBI:18420"/>
        <label>1</label>
        <note>catalytic</note>
    </ligand>
</feature>
<reference evidence="8 10" key="1">
    <citation type="journal article" date="2015" name="Int. J. Syst. Evol. Microbiol.">
        <title>Complete genome sequence of Salinicoccus halodurans H3B36, isolated from the Qaidam Basin in China.</title>
        <authorList>
            <person name="Jiang K."/>
            <person name="Xue Y."/>
            <person name="Ma Y."/>
        </authorList>
    </citation>
    <scope>NUCLEOTIDE SEQUENCE [LARGE SCALE GENOMIC DNA]</scope>
    <source>
        <strain evidence="8 10">H3B36</strain>
    </source>
</reference>
<feature type="binding site" evidence="7">
    <location>
        <position position="85"/>
    </location>
    <ligand>
        <name>Mg(2+)</name>
        <dbReference type="ChEBI" id="CHEBI:18420"/>
        <label>1</label>
        <note>catalytic</note>
    </ligand>
</feature>
<organism evidence="9 11">
    <name type="scientific">Salinicoccus halodurans</name>
    <dbReference type="NCBI Taxonomy" id="407035"/>
    <lineage>
        <taxon>Bacteria</taxon>
        <taxon>Bacillati</taxon>
        <taxon>Bacillota</taxon>
        <taxon>Bacilli</taxon>
        <taxon>Bacillales</taxon>
        <taxon>Staphylococcaceae</taxon>
        <taxon>Salinicoccus</taxon>
    </lineage>
</organism>
<dbReference type="GO" id="GO:0046872">
    <property type="term" value="F:metal ion binding"/>
    <property type="evidence" value="ECO:0007669"/>
    <property type="project" value="UniProtKB-KW"/>
</dbReference>
<dbReference type="PROSITE" id="PS00630">
    <property type="entry name" value="IMP_2"/>
    <property type="match status" value="1"/>
</dbReference>
<dbReference type="SUPFAM" id="SSF56655">
    <property type="entry name" value="Carbohydrate phosphatase"/>
    <property type="match status" value="1"/>
</dbReference>
<evidence type="ECO:0000256" key="3">
    <source>
        <dbReference type="ARBA" id="ARBA00013106"/>
    </source>
</evidence>
<evidence type="ECO:0000256" key="4">
    <source>
        <dbReference type="ARBA" id="ARBA00022723"/>
    </source>
</evidence>
<dbReference type="FunFam" id="3.30.540.10:FF:000003">
    <property type="entry name" value="Inositol-1-monophosphatase"/>
    <property type="match status" value="1"/>
</dbReference>
<dbReference type="PRINTS" id="PR00377">
    <property type="entry name" value="IMPHPHTASES"/>
</dbReference>
<dbReference type="PANTHER" id="PTHR20854:SF4">
    <property type="entry name" value="INOSITOL-1-MONOPHOSPHATASE-RELATED"/>
    <property type="match status" value="1"/>
</dbReference>
<name>A0A0F7HJ74_9STAP</name>
<feature type="binding site" evidence="7">
    <location>
        <position position="83"/>
    </location>
    <ligand>
        <name>Mg(2+)</name>
        <dbReference type="ChEBI" id="CHEBI:18420"/>
        <label>1</label>
        <note>catalytic</note>
    </ligand>
</feature>
<dbReference type="Proteomes" id="UP000183090">
    <property type="component" value="Unassembled WGS sequence"/>
</dbReference>
<dbReference type="RefSeq" id="WP_046789861.1">
    <property type="nucleotide sequence ID" value="NZ_CP011366.1"/>
</dbReference>
<protein>
    <recommendedName>
        <fullName evidence="3">inositol-phosphate phosphatase</fullName>
        <ecNumber evidence="3">3.1.3.25</ecNumber>
    </recommendedName>
</protein>
<evidence type="ECO:0000256" key="5">
    <source>
        <dbReference type="ARBA" id="ARBA00022801"/>
    </source>
</evidence>
<gene>
    <name evidence="8" type="ORF">AAT16_05235</name>
    <name evidence="9" type="ORF">SAMN05216235_0286</name>
</gene>
<evidence type="ECO:0000313" key="10">
    <source>
        <dbReference type="Proteomes" id="UP000034029"/>
    </source>
</evidence>
<proteinExistence type="predicted"/>
<dbReference type="Pfam" id="PF00459">
    <property type="entry name" value="Inositol_P"/>
    <property type="match status" value="1"/>
</dbReference>
<evidence type="ECO:0000313" key="8">
    <source>
        <dbReference type="EMBL" id="AKG73671.1"/>
    </source>
</evidence>
<keyword evidence="5" id="KW-0378">Hydrolase</keyword>
<reference evidence="9 11" key="3">
    <citation type="submission" date="2016-10" db="EMBL/GenBank/DDBJ databases">
        <authorList>
            <person name="Varghese N."/>
            <person name="Submissions S."/>
        </authorList>
    </citation>
    <scope>NUCLEOTIDE SEQUENCE [LARGE SCALE GENOMIC DNA]</scope>
    <source>
        <strain evidence="9 11">CGMCC 1.6501</strain>
    </source>
</reference>
<keyword evidence="4 7" id="KW-0479">Metal-binding</keyword>
<dbReference type="EC" id="3.1.3.25" evidence="3"/>
<dbReference type="InterPro" id="IPR020550">
    <property type="entry name" value="Inositol_monophosphatase_CS"/>
</dbReference>
<evidence type="ECO:0000256" key="2">
    <source>
        <dbReference type="ARBA" id="ARBA00001946"/>
    </source>
</evidence>
<feature type="binding site" evidence="7">
    <location>
        <position position="208"/>
    </location>
    <ligand>
        <name>Mg(2+)</name>
        <dbReference type="ChEBI" id="CHEBI:18420"/>
        <label>1</label>
        <note>catalytic</note>
    </ligand>
</feature>
<sequence>MEIYEFGKHLINDAGVFIRKRMLQDFKVDAKLNPNDLVTDVDHETEAFIYERILERYPDHRIIGEEGHGTDIEDTEGVLWIVDPIDGTLNFVHQLQNFAVSIGVYIDGEPYCGMILDVMNDNLFHARAGEGAYKNDVRLKHVADTKLAQSLVCVNANWVVKDHIGQTFTKVVKDARSTRSYGSAALDLANTAQGIVNGALFFRLHPWDYAAGMIILAEAGGLTTNLLGEEIDILKKDSVLAGNPSIHKELQQYFINDDKFVRSHRKAHGEK</sequence>
<dbReference type="PROSITE" id="PS00629">
    <property type="entry name" value="IMP_1"/>
    <property type="match status" value="1"/>
</dbReference>
<dbReference type="EMBL" id="FOTB01000001">
    <property type="protein sequence ID" value="SFK54066.1"/>
    <property type="molecule type" value="Genomic_DNA"/>
</dbReference>
<keyword evidence="10" id="KW-1185">Reference proteome</keyword>
<evidence type="ECO:0000256" key="6">
    <source>
        <dbReference type="ARBA" id="ARBA00022842"/>
    </source>
</evidence>
<dbReference type="PANTHER" id="PTHR20854">
    <property type="entry name" value="INOSITOL MONOPHOSPHATASE"/>
    <property type="match status" value="1"/>
</dbReference>
<dbReference type="CDD" id="cd01637">
    <property type="entry name" value="IMPase_like"/>
    <property type="match status" value="1"/>
</dbReference>
<dbReference type="GO" id="GO:0046854">
    <property type="term" value="P:phosphatidylinositol phosphate biosynthetic process"/>
    <property type="evidence" value="ECO:0007669"/>
    <property type="project" value="InterPro"/>
</dbReference>
<accession>A0A0F7HJ74</accession>
<reference evidence="10" key="2">
    <citation type="submission" date="2015-04" db="EMBL/GenBank/DDBJ databases">
        <title>Complete genome sequence of Salinicoccus halodurans strain H3B36, isolated from the Qaidam basin of China.</title>
        <authorList>
            <person name="Ma Y."/>
            <person name="Jiang K."/>
            <person name="Xue Y."/>
        </authorList>
    </citation>
    <scope>NUCLEOTIDE SEQUENCE [LARGE SCALE GENOMIC DNA]</scope>
    <source>
        <strain evidence="10">H3B36</strain>
    </source>
</reference>
<dbReference type="Gene3D" id="3.40.190.80">
    <property type="match status" value="1"/>
</dbReference>
<dbReference type="GO" id="GO:0007165">
    <property type="term" value="P:signal transduction"/>
    <property type="evidence" value="ECO:0007669"/>
    <property type="project" value="TreeGrafter"/>
</dbReference>
<dbReference type="KEGG" id="shv:AAT16_05235"/>
<dbReference type="GO" id="GO:0006020">
    <property type="term" value="P:inositol metabolic process"/>
    <property type="evidence" value="ECO:0007669"/>
    <property type="project" value="TreeGrafter"/>
</dbReference>
<evidence type="ECO:0000256" key="7">
    <source>
        <dbReference type="PIRSR" id="PIRSR600760-2"/>
    </source>
</evidence>
<dbReference type="InterPro" id="IPR000760">
    <property type="entry name" value="Inositol_monophosphatase-like"/>
</dbReference>
<dbReference type="EMBL" id="CP011366">
    <property type="protein sequence ID" value="AKG73671.1"/>
    <property type="molecule type" value="Genomic_DNA"/>
</dbReference>